<feature type="region of interest" description="Disordered" evidence="1">
    <location>
        <begin position="202"/>
        <end position="228"/>
    </location>
</feature>
<keyword evidence="3" id="KW-1185">Reference proteome</keyword>
<gene>
    <name evidence="2" type="ORF">QBC34DRAFT_374393</name>
</gene>
<protein>
    <submittedName>
        <fullName evidence="2">Uncharacterized protein</fullName>
    </submittedName>
</protein>
<proteinExistence type="predicted"/>
<feature type="region of interest" description="Disordered" evidence="1">
    <location>
        <begin position="166"/>
        <end position="190"/>
    </location>
</feature>
<accession>A0AAV9H543</accession>
<dbReference type="AlphaFoldDB" id="A0AAV9H543"/>
<sequence>MTDSEIEELIGPDAVPILGTELDTARRKSERAIDELLKQGLALGAKQDRDRLKPVKKVDPVPSANQYCTSTFAVDELVASFSVDEDELAAMRTAEQENELGSREIKSVLEVTLSTSRSVVADAVLASGEIEAGPVPPPSDAAPQEFPESLTSLNHGVSENALALTETPAESQPVCDVSLEDTPEPAGSKRVEPLASAVCLEDGHRADSSDSPSSKNAIEIQPEEPTTQPVLELASKDPYEDDEWYQSSSQGMKNVLVETEQSLSSCAYTKTERSGATVRVNLTDPSTVTAHRGPAVGPLVQRGAHIVLPEVRRGSEAGRHREVAIATFQAGLRVAGHVASTVVAIATETIGTGQGKHRAGGETEAVAGLGAPSGAVRHPDAAPHLPDAHLLDTAHHEEMTPVIERDHHPHVAIMTLGIQGTTEIAIPVQQRSTGPKPLSDKTAIAAVGPSV</sequence>
<reference evidence="2" key="2">
    <citation type="submission" date="2023-05" db="EMBL/GenBank/DDBJ databases">
        <authorList>
            <consortium name="Lawrence Berkeley National Laboratory"/>
            <person name="Steindorff A."/>
            <person name="Hensen N."/>
            <person name="Bonometti L."/>
            <person name="Westerberg I."/>
            <person name="Brannstrom I.O."/>
            <person name="Guillou S."/>
            <person name="Cros-Aarteil S."/>
            <person name="Calhoun S."/>
            <person name="Haridas S."/>
            <person name="Kuo A."/>
            <person name="Mondo S."/>
            <person name="Pangilinan J."/>
            <person name="Riley R."/>
            <person name="Labutti K."/>
            <person name="Andreopoulos B."/>
            <person name="Lipzen A."/>
            <person name="Chen C."/>
            <person name="Yanf M."/>
            <person name="Daum C."/>
            <person name="Ng V."/>
            <person name="Clum A."/>
            <person name="Ohm R."/>
            <person name="Martin F."/>
            <person name="Silar P."/>
            <person name="Natvig D."/>
            <person name="Lalanne C."/>
            <person name="Gautier V."/>
            <person name="Ament-Velasquez S.L."/>
            <person name="Kruys A."/>
            <person name="Hutchinson M.I."/>
            <person name="Powell A.J."/>
            <person name="Barry K."/>
            <person name="Miller A.N."/>
            <person name="Grigoriev I.V."/>
            <person name="Debuchy R."/>
            <person name="Gladieux P."/>
            <person name="Thoren M.H."/>
            <person name="Johannesson H."/>
        </authorList>
    </citation>
    <scope>NUCLEOTIDE SEQUENCE</scope>
    <source>
        <strain evidence="2">PSN243</strain>
    </source>
</reference>
<dbReference type="Proteomes" id="UP001321760">
    <property type="component" value="Unassembled WGS sequence"/>
</dbReference>
<dbReference type="EMBL" id="MU865914">
    <property type="protein sequence ID" value="KAK4455562.1"/>
    <property type="molecule type" value="Genomic_DNA"/>
</dbReference>
<evidence type="ECO:0000313" key="2">
    <source>
        <dbReference type="EMBL" id="KAK4455562.1"/>
    </source>
</evidence>
<evidence type="ECO:0000313" key="3">
    <source>
        <dbReference type="Proteomes" id="UP001321760"/>
    </source>
</evidence>
<organism evidence="2 3">
    <name type="scientific">Podospora aff. communis PSN243</name>
    <dbReference type="NCBI Taxonomy" id="3040156"/>
    <lineage>
        <taxon>Eukaryota</taxon>
        <taxon>Fungi</taxon>
        <taxon>Dikarya</taxon>
        <taxon>Ascomycota</taxon>
        <taxon>Pezizomycotina</taxon>
        <taxon>Sordariomycetes</taxon>
        <taxon>Sordariomycetidae</taxon>
        <taxon>Sordariales</taxon>
        <taxon>Podosporaceae</taxon>
        <taxon>Podospora</taxon>
    </lineage>
</organism>
<comment type="caution">
    <text evidence="2">The sequence shown here is derived from an EMBL/GenBank/DDBJ whole genome shotgun (WGS) entry which is preliminary data.</text>
</comment>
<name>A0AAV9H543_9PEZI</name>
<evidence type="ECO:0000256" key="1">
    <source>
        <dbReference type="SAM" id="MobiDB-lite"/>
    </source>
</evidence>
<reference evidence="2" key="1">
    <citation type="journal article" date="2023" name="Mol. Phylogenet. Evol.">
        <title>Genome-scale phylogeny and comparative genomics of the fungal order Sordariales.</title>
        <authorList>
            <person name="Hensen N."/>
            <person name="Bonometti L."/>
            <person name="Westerberg I."/>
            <person name="Brannstrom I.O."/>
            <person name="Guillou S."/>
            <person name="Cros-Aarteil S."/>
            <person name="Calhoun S."/>
            <person name="Haridas S."/>
            <person name="Kuo A."/>
            <person name="Mondo S."/>
            <person name="Pangilinan J."/>
            <person name="Riley R."/>
            <person name="LaButti K."/>
            <person name="Andreopoulos B."/>
            <person name="Lipzen A."/>
            <person name="Chen C."/>
            <person name="Yan M."/>
            <person name="Daum C."/>
            <person name="Ng V."/>
            <person name="Clum A."/>
            <person name="Steindorff A."/>
            <person name="Ohm R.A."/>
            <person name="Martin F."/>
            <person name="Silar P."/>
            <person name="Natvig D.O."/>
            <person name="Lalanne C."/>
            <person name="Gautier V."/>
            <person name="Ament-Velasquez S.L."/>
            <person name="Kruys A."/>
            <person name="Hutchinson M.I."/>
            <person name="Powell A.J."/>
            <person name="Barry K."/>
            <person name="Miller A.N."/>
            <person name="Grigoriev I.V."/>
            <person name="Debuchy R."/>
            <person name="Gladieux P."/>
            <person name="Hiltunen Thoren M."/>
            <person name="Johannesson H."/>
        </authorList>
    </citation>
    <scope>NUCLEOTIDE SEQUENCE</scope>
    <source>
        <strain evidence="2">PSN243</strain>
    </source>
</reference>